<evidence type="ECO:0000256" key="2">
    <source>
        <dbReference type="ARBA" id="ARBA00022525"/>
    </source>
</evidence>
<evidence type="ECO:0000313" key="4">
    <source>
        <dbReference type="Proteomes" id="UP000283458"/>
    </source>
</evidence>
<proteinExistence type="predicted"/>
<dbReference type="Proteomes" id="UP000283458">
    <property type="component" value="Unassembled WGS sequence"/>
</dbReference>
<dbReference type="Gene3D" id="2.160.20.160">
    <property type="match status" value="1"/>
</dbReference>
<name>A0A418VPW3_9PROT</name>
<dbReference type="GO" id="GO:0005509">
    <property type="term" value="F:calcium ion binding"/>
    <property type="evidence" value="ECO:0007669"/>
    <property type="project" value="InterPro"/>
</dbReference>
<comment type="caution">
    <text evidence="3">The sequence shown here is derived from an EMBL/GenBank/DDBJ whole genome shotgun (WGS) entry which is preliminary data.</text>
</comment>
<keyword evidence="4" id="KW-1185">Reference proteome</keyword>
<protein>
    <submittedName>
        <fullName evidence="3">Calcium-binding protein</fullName>
    </submittedName>
</protein>
<gene>
    <name evidence="3" type="ORF">D3877_24775</name>
</gene>
<organism evidence="3 4">
    <name type="scientific">Azospirillum cavernae</name>
    <dbReference type="NCBI Taxonomy" id="2320860"/>
    <lineage>
        <taxon>Bacteria</taxon>
        <taxon>Pseudomonadati</taxon>
        <taxon>Pseudomonadota</taxon>
        <taxon>Alphaproteobacteria</taxon>
        <taxon>Rhodospirillales</taxon>
        <taxon>Azospirillaceae</taxon>
        <taxon>Azospirillum</taxon>
    </lineage>
</organism>
<sequence>MTMSVVLGTSEADYLSGTAKDDDISGLEGNDTLIGGKGVDILRGGDGDDRLYVDAADLLISGGAGVDTAIMQGTTGFTLDLAATEIERVYGSAGDDTLTASNALTNVFINGRGGNDTIIGSGFNDLLRGGDGNDLLHGGAGDDTLIGGPGYDTLQGGDGNDRFYLSGYGDWVEGGDGYDTVVVQGSESVFIDLESSNIERAYGGSGDDYFSGDNRTVAVEVNSGAGNDWLMGGSGNDTLRGGAGNDSFEAGSGADVIVGGDGIDKAYFSRSAAAITVNLSTGIGSGGVAEGDSLSGIEFVQGSYYGDALIGNASANQLEGWEGNDTLSGGKGDDTLIGGNGSDLLIGGDGADAFRFLRYDMESDIIQDFQSGVDRIEVYGWSYGNLPDGVLSADLFALDAPADDNDRFIFSTTTGVLSYDADGSGSGAAVTIATLNVRTLSASDIFSVPYGS</sequence>
<dbReference type="GO" id="GO:0005576">
    <property type="term" value="C:extracellular region"/>
    <property type="evidence" value="ECO:0007669"/>
    <property type="project" value="UniProtKB-SubCell"/>
</dbReference>
<dbReference type="PRINTS" id="PR00313">
    <property type="entry name" value="CABNDNGRPT"/>
</dbReference>
<dbReference type="AlphaFoldDB" id="A0A418VPW3"/>
<evidence type="ECO:0000256" key="1">
    <source>
        <dbReference type="ARBA" id="ARBA00004613"/>
    </source>
</evidence>
<dbReference type="SUPFAM" id="SSF51120">
    <property type="entry name" value="beta-Roll"/>
    <property type="match status" value="3"/>
</dbReference>
<comment type="subcellular location">
    <subcellularLocation>
        <location evidence="1">Secreted</location>
    </subcellularLocation>
</comment>
<dbReference type="PROSITE" id="PS00330">
    <property type="entry name" value="HEMOLYSIN_CALCIUM"/>
    <property type="match status" value="6"/>
</dbReference>
<dbReference type="InterPro" id="IPR018511">
    <property type="entry name" value="Hemolysin-typ_Ca-bd_CS"/>
</dbReference>
<dbReference type="Gene3D" id="2.150.10.10">
    <property type="entry name" value="Serralysin-like metalloprotease, C-terminal"/>
    <property type="match status" value="2"/>
</dbReference>
<dbReference type="EMBL" id="QYUL01000004">
    <property type="protein sequence ID" value="RJF78315.1"/>
    <property type="molecule type" value="Genomic_DNA"/>
</dbReference>
<accession>A0A418VPW3</accession>
<dbReference type="InterPro" id="IPR050557">
    <property type="entry name" value="RTX_toxin/Mannuronan_C5-epim"/>
</dbReference>
<dbReference type="Pfam" id="PF00353">
    <property type="entry name" value="HemolysinCabind"/>
    <property type="match status" value="6"/>
</dbReference>
<dbReference type="InterPro" id="IPR011049">
    <property type="entry name" value="Serralysin-like_metalloprot_C"/>
</dbReference>
<evidence type="ECO:0000313" key="3">
    <source>
        <dbReference type="EMBL" id="RJF78315.1"/>
    </source>
</evidence>
<dbReference type="InterPro" id="IPR001343">
    <property type="entry name" value="Hemolysn_Ca-bd"/>
</dbReference>
<dbReference type="PANTHER" id="PTHR38340:SF1">
    <property type="entry name" value="S-LAYER PROTEIN"/>
    <property type="match status" value="1"/>
</dbReference>
<reference evidence="3 4" key="1">
    <citation type="submission" date="2018-09" db="EMBL/GenBank/DDBJ databases">
        <authorList>
            <person name="Zhu H."/>
        </authorList>
    </citation>
    <scope>NUCLEOTIDE SEQUENCE [LARGE SCALE GENOMIC DNA]</scope>
    <source>
        <strain evidence="3 4">K2W22B-5</strain>
    </source>
</reference>
<keyword evidence="2" id="KW-0964">Secreted</keyword>
<dbReference type="RefSeq" id="WP_119833455.1">
    <property type="nucleotide sequence ID" value="NZ_QYUL01000004.1"/>
</dbReference>
<dbReference type="PANTHER" id="PTHR38340">
    <property type="entry name" value="S-LAYER PROTEIN"/>
    <property type="match status" value="1"/>
</dbReference>